<feature type="compositionally biased region" description="Polar residues" evidence="2">
    <location>
        <begin position="299"/>
        <end position="311"/>
    </location>
</feature>
<feature type="region of interest" description="Disordered" evidence="2">
    <location>
        <begin position="617"/>
        <end position="637"/>
    </location>
</feature>
<evidence type="ECO:0000313" key="3">
    <source>
        <dbReference type="EMBL" id="KAG5676735.1"/>
    </source>
</evidence>
<accession>A0A9J6C3Z6</accession>
<reference evidence="3" key="1">
    <citation type="submission" date="2021-03" db="EMBL/GenBank/DDBJ databases">
        <title>Chromosome level genome of the anhydrobiotic midge Polypedilum vanderplanki.</title>
        <authorList>
            <person name="Yoshida Y."/>
            <person name="Kikawada T."/>
            <person name="Gusev O."/>
        </authorList>
    </citation>
    <scope>NUCLEOTIDE SEQUENCE</scope>
    <source>
        <strain evidence="3">NIAS01</strain>
        <tissue evidence="3">Whole body or cell culture</tissue>
    </source>
</reference>
<feature type="region of interest" description="Disordered" evidence="2">
    <location>
        <begin position="290"/>
        <end position="314"/>
    </location>
</feature>
<proteinExistence type="predicted"/>
<name>A0A9J6C3Z6_POLVA</name>
<dbReference type="AlphaFoldDB" id="A0A9J6C3Z6"/>
<evidence type="ECO:0000256" key="1">
    <source>
        <dbReference type="SAM" id="Coils"/>
    </source>
</evidence>
<keyword evidence="4" id="KW-1185">Reference proteome</keyword>
<organism evidence="3 4">
    <name type="scientific">Polypedilum vanderplanki</name>
    <name type="common">Sleeping chironomid midge</name>
    <dbReference type="NCBI Taxonomy" id="319348"/>
    <lineage>
        <taxon>Eukaryota</taxon>
        <taxon>Metazoa</taxon>
        <taxon>Ecdysozoa</taxon>
        <taxon>Arthropoda</taxon>
        <taxon>Hexapoda</taxon>
        <taxon>Insecta</taxon>
        <taxon>Pterygota</taxon>
        <taxon>Neoptera</taxon>
        <taxon>Endopterygota</taxon>
        <taxon>Diptera</taxon>
        <taxon>Nematocera</taxon>
        <taxon>Chironomoidea</taxon>
        <taxon>Chironomidae</taxon>
        <taxon>Chironominae</taxon>
        <taxon>Polypedilum</taxon>
        <taxon>Polypedilum</taxon>
    </lineage>
</organism>
<protein>
    <submittedName>
        <fullName evidence="3">Uncharacterized protein</fullName>
    </submittedName>
</protein>
<feature type="region of interest" description="Disordered" evidence="2">
    <location>
        <begin position="344"/>
        <end position="385"/>
    </location>
</feature>
<dbReference type="Proteomes" id="UP001107558">
    <property type="component" value="Chromosome 2"/>
</dbReference>
<feature type="region of interest" description="Disordered" evidence="2">
    <location>
        <begin position="434"/>
        <end position="458"/>
    </location>
</feature>
<sequence>MEKIQEKDMDLKEILEMSNKLNDDVQKLLGKNFDDKLEKIQIMDLKLAKNNLETTQIAKDCIDNAEKWKTVSETNPFKERIDEIRDEITDLDVQIKEAEAEIDYLHEVLVQTKIDSHPISSNILNWNKHYIEVHFPTRLREIEEERLKCIKNLPGFGEPPKYSKNLETVESELKTLQESNTEIQMQIDQMNADKKMTVDFESEIAKINLNMIDLEKNESNLDGSENELLREIFQLELDVEVLKREIPNDSEIADQAAKTDDEDENIIDLTTLFKNPNDFPDLMTFLEKAHNKSDGKSKTPPNKSQEKTSPIQHAMKRKINMSPKTATSSEKRLCVPKSPVVRELLPRASKSSRVSTNLFGARNLQSPKPSANNSLSRTKSSRNLLQDKNLKKISNYAPETSNASDSLQPAKSFIRHSKKKVSIVEASVNQIIPNDDLTKTPSIEKSNEDESTASISPITNTVVTSTPIAAQTINVENSDIQMKPIDDPEPIQIDQDKPIYEKENQVLNTFEKQNQQIDLLNKSKSNVVKPSSQNALSPELNKSEKEINGSIDDDLFDMDFDDKGKFSPGNLVTSGEGSFNLSGDEFEFNGGGGGEIFNVSGGFEGMNFDFDLNASNDKKKDSAANSKFDGNDFSSFF</sequence>
<keyword evidence="1" id="KW-0175">Coiled coil</keyword>
<comment type="caution">
    <text evidence="3">The sequence shown here is derived from an EMBL/GenBank/DDBJ whole genome shotgun (WGS) entry which is preliminary data.</text>
</comment>
<feature type="compositionally biased region" description="Polar residues" evidence="2">
    <location>
        <begin position="349"/>
        <end position="385"/>
    </location>
</feature>
<dbReference type="EMBL" id="JADBJN010000002">
    <property type="protein sequence ID" value="KAG5676735.1"/>
    <property type="molecule type" value="Genomic_DNA"/>
</dbReference>
<evidence type="ECO:0000256" key="2">
    <source>
        <dbReference type="SAM" id="MobiDB-lite"/>
    </source>
</evidence>
<feature type="coiled-coil region" evidence="1">
    <location>
        <begin position="166"/>
        <end position="193"/>
    </location>
</feature>
<evidence type="ECO:0000313" key="4">
    <source>
        <dbReference type="Proteomes" id="UP001107558"/>
    </source>
</evidence>
<gene>
    <name evidence="3" type="ORF">PVAND_006544</name>
</gene>